<dbReference type="InterPro" id="IPR017896">
    <property type="entry name" value="4Fe4S_Fe-S-bd"/>
</dbReference>
<organism evidence="7 8">
    <name type="scientific">Acidimicrobium ferrooxidans (strain DSM 10331 / JCM 15462 / NBRC 103882 / ICP)</name>
    <dbReference type="NCBI Taxonomy" id="525909"/>
    <lineage>
        <taxon>Bacteria</taxon>
        <taxon>Bacillati</taxon>
        <taxon>Actinomycetota</taxon>
        <taxon>Acidimicrobiia</taxon>
        <taxon>Acidimicrobiales</taxon>
        <taxon>Acidimicrobiaceae</taxon>
        <taxon>Acidimicrobium</taxon>
    </lineage>
</organism>
<dbReference type="KEGG" id="afo:Afer_0882"/>
<evidence type="ECO:0000313" key="7">
    <source>
        <dbReference type="EMBL" id="ACU53827.1"/>
    </source>
</evidence>
<dbReference type="PANTHER" id="PTHR32479:SF19">
    <property type="entry name" value="ANAEROBIC GLYCEROL-3-PHOSPHATE DEHYDROGENASE SUBUNIT C"/>
    <property type="match status" value="1"/>
</dbReference>
<dbReference type="GO" id="GO:0051539">
    <property type="term" value="F:4 iron, 4 sulfur cluster binding"/>
    <property type="evidence" value="ECO:0007669"/>
    <property type="project" value="UniProtKB-KW"/>
</dbReference>
<dbReference type="EMBL" id="CP001631">
    <property type="protein sequence ID" value="ACU53827.1"/>
    <property type="molecule type" value="Genomic_DNA"/>
</dbReference>
<dbReference type="GO" id="GO:0046872">
    <property type="term" value="F:metal ion binding"/>
    <property type="evidence" value="ECO:0007669"/>
    <property type="project" value="UniProtKB-KW"/>
</dbReference>
<evidence type="ECO:0000259" key="6">
    <source>
        <dbReference type="PROSITE" id="PS51379"/>
    </source>
</evidence>
<keyword evidence="1" id="KW-0004">4Fe-4S</keyword>
<dbReference type="Pfam" id="PF13183">
    <property type="entry name" value="Fer4_8"/>
    <property type="match status" value="1"/>
</dbReference>
<dbReference type="eggNOG" id="COG0247">
    <property type="taxonomic scope" value="Bacteria"/>
</dbReference>
<dbReference type="Pfam" id="PF02754">
    <property type="entry name" value="CCG"/>
    <property type="match status" value="2"/>
</dbReference>
<dbReference type="PROSITE" id="PS51379">
    <property type="entry name" value="4FE4S_FER_2"/>
    <property type="match status" value="2"/>
</dbReference>
<dbReference type="InterPro" id="IPR009051">
    <property type="entry name" value="Helical_ferredxn"/>
</dbReference>
<dbReference type="InterPro" id="IPR017900">
    <property type="entry name" value="4Fe4S_Fe_S_CS"/>
</dbReference>
<reference evidence="7 8" key="1">
    <citation type="journal article" date="2009" name="Stand. Genomic Sci.">
        <title>Complete genome sequence of Acidimicrobium ferrooxidans type strain (ICP).</title>
        <authorList>
            <person name="Clum A."/>
            <person name="Nolan M."/>
            <person name="Lang E."/>
            <person name="Glavina Del Rio T."/>
            <person name="Tice H."/>
            <person name="Copeland A."/>
            <person name="Cheng J.F."/>
            <person name="Lucas S."/>
            <person name="Chen F."/>
            <person name="Bruce D."/>
            <person name="Goodwin L."/>
            <person name="Pitluck S."/>
            <person name="Ivanova N."/>
            <person name="Mavrommatis K."/>
            <person name="Mikhailova N."/>
            <person name="Pati A."/>
            <person name="Chen A."/>
            <person name="Palaniappan K."/>
            <person name="Goker M."/>
            <person name="Spring S."/>
            <person name="Land M."/>
            <person name="Hauser L."/>
            <person name="Chang Y.J."/>
            <person name="Jeffries C.C."/>
            <person name="Chain P."/>
            <person name="Bristow J."/>
            <person name="Eisen J.A."/>
            <person name="Markowitz V."/>
            <person name="Hugenholtz P."/>
            <person name="Kyrpides N.C."/>
            <person name="Klenk H.P."/>
            <person name="Lapidus A."/>
        </authorList>
    </citation>
    <scope>NUCLEOTIDE SEQUENCE [LARGE SCALE GENOMIC DNA]</scope>
    <source>
        <strain evidence="8">DSM 10331 / JCM 15462 / NBRC 103882 / ICP</strain>
    </source>
</reference>
<keyword evidence="4" id="KW-0408">Iron</keyword>
<protein>
    <recommendedName>
        <fullName evidence="6">4Fe-4S ferredoxin-type domain-containing protein</fullName>
    </recommendedName>
</protein>
<evidence type="ECO:0000256" key="5">
    <source>
        <dbReference type="ARBA" id="ARBA00023014"/>
    </source>
</evidence>
<dbReference type="PANTHER" id="PTHR32479">
    <property type="entry name" value="GLYCOLATE OXIDASE IRON-SULFUR SUBUNIT"/>
    <property type="match status" value="1"/>
</dbReference>
<keyword evidence="8" id="KW-1185">Reference proteome</keyword>
<evidence type="ECO:0000256" key="1">
    <source>
        <dbReference type="ARBA" id="ARBA00022485"/>
    </source>
</evidence>
<keyword evidence="2" id="KW-0479">Metal-binding</keyword>
<feature type="domain" description="4Fe-4S ferredoxin-type" evidence="6">
    <location>
        <begin position="53"/>
        <end position="83"/>
    </location>
</feature>
<dbReference type="RefSeq" id="WP_015798316.1">
    <property type="nucleotide sequence ID" value="NC_013124.1"/>
</dbReference>
<evidence type="ECO:0000256" key="2">
    <source>
        <dbReference type="ARBA" id="ARBA00022723"/>
    </source>
</evidence>
<keyword evidence="3" id="KW-0677">Repeat</keyword>
<dbReference type="InterPro" id="IPR004017">
    <property type="entry name" value="Cys_rich_dom"/>
</dbReference>
<dbReference type="SUPFAM" id="SSF46548">
    <property type="entry name" value="alpha-helical ferredoxin"/>
    <property type="match status" value="1"/>
</dbReference>
<dbReference type="STRING" id="525909.Afer_0882"/>
<evidence type="ECO:0000313" key="8">
    <source>
        <dbReference type="Proteomes" id="UP000000771"/>
    </source>
</evidence>
<dbReference type="Gene3D" id="1.10.1060.10">
    <property type="entry name" value="Alpha-helical ferredoxin"/>
    <property type="match status" value="1"/>
</dbReference>
<dbReference type="HOGENOM" id="CLU_023081_7_1_11"/>
<keyword evidence="5" id="KW-0411">Iron-sulfur</keyword>
<dbReference type="Proteomes" id="UP000000771">
    <property type="component" value="Chromosome"/>
</dbReference>
<gene>
    <name evidence="7" type="ordered locus">Afer_0882</name>
</gene>
<evidence type="ECO:0000256" key="4">
    <source>
        <dbReference type="ARBA" id="ARBA00023004"/>
    </source>
</evidence>
<dbReference type="GO" id="GO:0016491">
    <property type="term" value="F:oxidoreductase activity"/>
    <property type="evidence" value="ECO:0007669"/>
    <property type="project" value="UniProtKB-ARBA"/>
</dbReference>
<name>C7LYL9_ACIFD</name>
<dbReference type="AlphaFoldDB" id="C7LYL9"/>
<evidence type="ECO:0000256" key="3">
    <source>
        <dbReference type="ARBA" id="ARBA00022737"/>
    </source>
</evidence>
<feature type="domain" description="4Fe-4S ferredoxin-type" evidence="6">
    <location>
        <begin position="6"/>
        <end position="34"/>
    </location>
</feature>
<accession>C7LYL9</accession>
<proteinExistence type="predicted"/>
<sequence>MVSTATALRLDNADACIKCGLCQLVCPVLEVDPAFSGPKVLGPDWHRRFVAGERVTDDTAARCTFCQLCESVCPVGVPIAHLIAEHKSHLDHDPRSRMRDAVVVRPDVLARFPWLTRVPRQLAPVAGLSSTTRWPRPHRPRAASSDGGTSRVGTVGVFVDCFSRAFDGATIDALVVLLGRAGITARLVPADTSVCCGAAAWASGAPHVAEGRAREAARAIEADAGDLDVVLSVNATCEATMHGEWHDVFGIQTSVPSVSAVDWLLDTGVLAGLVERRRRGDRPKRLALHTTCRATVAGEGGADVAALEAVGYEVVQTELSCCGAAGSYAFKAEHAERARRIGSRVGPPAEIVGVAVDSATCALHLGDLWGVRATHPLVWIEEAMRP</sequence>
<dbReference type="PROSITE" id="PS00198">
    <property type="entry name" value="4FE4S_FER_1"/>
    <property type="match status" value="1"/>
</dbReference>